<evidence type="ECO:0000313" key="3">
    <source>
        <dbReference type="Proteomes" id="UP000834106"/>
    </source>
</evidence>
<name>A0AAD1ZRT5_9LAMI</name>
<dbReference type="EMBL" id="OU503048">
    <property type="protein sequence ID" value="CAI9774258.1"/>
    <property type="molecule type" value="Genomic_DNA"/>
</dbReference>
<keyword evidence="1" id="KW-1133">Transmembrane helix</keyword>
<dbReference type="AlphaFoldDB" id="A0AAD1ZRT5"/>
<organism evidence="2 3">
    <name type="scientific">Fraxinus pennsylvanica</name>
    <dbReference type="NCBI Taxonomy" id="56036"/>
    <lineage>
        <taxon>Eukaryota</taxon>
        <taxon>Viridiplantae</taxon>
        <taxon>Streptophyta</taxon>
        <taxon>Embryophyta</taxon>
        <taxon>Tracheophyta</taxon>
        <taxon>Spermatophyta</taxon>
        <taxon>Magnoliopsida</taxon>
        <taxon>eudicotyledons</taxon>
        <taxon>Gunneridae</taxon>
        <taxon>Pentapetalae</taxon>
        <taxon>asterids</taxon>
        <taxon>lamiids</taxon>
        <taxon>Lamiales</taxon>
        <taxon>Oleaceae</taxon>
        <taxon>Oleeae</taxon>
        <taxon>Fraxinus</taxon>
    </lineage>
</organism>
<evidence type="ECO:0000256" key="1">
    <source>
        <dbReference type="SAM" id="Phobius"/>
    </source>
</evidence>
<accession>A0AAD1ZRT5</accession>
<evidence type="ECO:0000313" key="2">
    <source>
        <dbReference type="EMBL" id="CAI9774258.1"/>
    </source>
</evidence>
<reference evidence="2" key="1">
    <citation type="submission" date="2023-05" db="EMBL/GenBank/DDBJ databases">
        <authorList>
            <person name="Huff M."/>
        </authorList>
    </citation>
    <scope>NUCLEOTIDE SEQUENCE</scope>
</reference>
<gene>
    <name evidence="2" type="ORF">FPE_LOCUS21688</name>
</gene>
<dbReference type="Proteomes" id="UP000834106">
    <property type="component" value="Chromosome 13"/>
</dbReference>
<protein>
    <submittedName>
        <fullName evidence="2">Uncharacterized protein</fullName>
    </submittedName>
</protein>
<keyword evidence="1" id="KW-0472">Membrane</keyword>
<sequence length="163" mass="18449">MGLVVGYWYDYTCFGIVGVAFIVALYVLWRKEVFDNKTSNYESLLIGKQPIGNLRSSQPWSTCWKGLHLIWLLGLRFASLSILCGFLAMTCFTTMHLSMCSTPRAVILTEITFWSIIAPFLSNVHLQVNLLLTLLRPLRVLTSAICFTIDGWYAYSKFCASSP</sequence>
<keyword evidence="3" id="KW-1185">Reference proteome</keyword>
<feature type="transmembrane region" description="Helical" evidence="1">
    <location>
        <begin position="7"/>
        <end position="29"/>
    </location>
</feature>
<keyword evidence="1" id="KW-0812">Transmembrane</keyword>
<proteinExistence type="predicted"/>
<feature type="transmembrane region" description="Helical" evidence="1">
    <location>
        <begin position="69"/>
        <end position="93"/>
    </location>
</feature>